<evidence type="ECO:0000313" key="3">
    <source>
        <dbReference type="Proteomes" id="UP001165082"/>
    </source>
</evidence>
<dbReference type="OrthoDB" id="10356551at2759"/>
<keyword evidence="1" id="KW-0812">Transmembrane</keyword>
<dbReference type="Proteomes" id="UP001165082">
    <property type="component" value="Unassembled WGS sequence"/>
</dbReference>
<reference evidence="2" key="1">
    <citation type="submission" date="2022-07" db="EMBL/GenBank/DDBJ databases">
        <title>Genome analysis of Parmales, a sister group of diatoms, reveals the evolutionary specialization of diatoms from phago-mixotrophs to photoautotrophs.</title>
        <authorList>
            <person name="Ban H."/>
            <person name="Sato S."/>
            <person name="Yoshikawa S."/>
            <person name="Kazumasa Y."/>
            <person name="Nakamura Y."/>
            <person name="Ichinomiya M."/>
            <person name="Saitoh K."/>
            <person name="Sato N."/>
            <person name="Blanc-Mathieu R."/>
            <person name="Endo H."/>
            <person name="Kuwata A."/>
            <person name="Ogata H."/>
        </authorList>
    </citation>
    <scope>NUCLEOTIDE SEQUENCE</scope>
</reference>
<keyword evidence="3" id="KW-1185">Reference proteome</keyword>
<feature type="transmembrane region" description="Helical" evidence="1">
    <location>
        <begin position="220"/>
        <end position="241"/>
    </location>
</feature>
<evidence type="ECO:0000313" key="2">
    <source>
        <dbReference type="EMBL" id="GMH59846.1"/>
    </source>
</evidence>
<keyword evidence="1" id="KW-1133">Transmembrane helix</keyword>
<evidence type="ECO:0000256" key="1">
    <source>
        <dbReference type="SAM" id="Phobius"/>
    </source>
</evidence>
<protein>
    <submittedName>
        <fullName evidence="2">Uncharacterized protein</fullName>
    </submittedName>
</protein>
<comment type="caution">
    <text evidence="2">The sequence shown here is derived from an EMBL/GenBank/DDBJ whole genome shotgun (WGS) entry which is preliminary data.</text>
</comment>
<dbReference type="EMBL" id="BRXZ01001008">
    <property type="protein sequence ID" value="GMH59846.1"/>
    <property type="molecule type" value="Genomic_DNA"/>
</dbReference>
<keyword evidence="1" id="KW-0472">Membrane</keyword>
<organism evidence="2 3">
    <name type="scientific">Triparma retinervis</name>
    <dbReference type="NCBI Taxonomy" id="2557542"/>
    <lineage>
        <taxon>Eukaryota</taxon>
        <taxon>Sar</taxon>
        <taxon>Stramenopiles</taxon>
        <taxon>Ochrophyta</taxon>
        <taxon>Bolidophyceae</taxon>
        <taxon>Parmales</taxon>
        <taxon>Triparmaceae</taxon>
        <taxon>Triparma</taxon>
    </lineage>
</organism>
<proteinExistence type="predicted"/>
<dbReference type="AlphaFoldDB" id="A0A9W6ZXP0"/>
<gene>
    <name evidence="2" type="ORF">TrRE_jg7113</name>
</gene>
<accession>A0A9W6ZXP0</accession>
<sequence length="242" mass="26577">MGLLLWGIWGSNLQDDSLGTLTWEKRPSDTGVANLTGVDAGLLGDTYSQELGVYFTGNTIALSQPPAFPLILTWGTFLTISVRKTYRATIEYSLRGIPGQYSPYCGLINANAVNGPNGTNTRWDVLCPPSTPKQPYNDCRLEGFKYKVGAERGTVVQSKNVVTFVPPIDYESTAFQTIFTYDFKGSDAYVVNGFCTGDLLQYNTANNTVDFNLEGKIQGAWGFFIMFGLFAAFFLLMGIVIL</sequence>
<name>A0A9W6ZXP0_9STRA</name>